<dbReference type="Gene3D" id="2.60.40.10">
    <property type="entry name" value="Immunoglobulins"/>
    <property type="match status" value="2"/>
</dbReference>
<dbReference type="CDD" id="cd00096">
    <property type="entry name" value="Ig"/>
    <property type="match status" value="1"/>
</dbReference>
<dbReference type="InterPro" id="IPR013783">
    <property type="entry name" value="Ig-like_fold"/>
</dbReference>
<evidence type="ECO:0000256" key="1">
    <source>
        <dbReference type="SAM" id="Phobius"/>
    </source>
</evidence>
<keyword evidence="3" id="KW-1185">Reference proteome</keyword>
<keyword evidence="1" id="KW-0812">Transmembrane</keyword>
<keyword evidence="1" id="KW-1133">Transmembrane helix</keyword>
<evidence type="ECO:0000313" key="3">
    <source>
        <dbReference type="Proteomes" id="UP000694867"/>
    </source>
</evidence>
<dbReference type="AlphaFoldDB" id="A0AAJ7WHZ7"/>
<organism evidence="3 4">
    <name type="scientific">Galendromus occidentalis</name>
    <name type="common">western predatory mite</name>
    <dbReference type="NCBI Taxonomy" id="34638"/>
    <lineage>
        <taxon>Eukaryota</taxon>
        <taxon>Metazoa</taxon>
        <taxon>Ecdysozoa</taxon>
        <taxon>Arthropoda</taxon>
        <taxon>Chelicerata</taxon>
        <taxon>Arachnida</taxon>
        <taxon>Acari</taxon>
        <taxon>Parasitiformes</taxon>
        <taxon>Mesostigmata</taxon>
        <taxon>Gamasina</taxon>
        <taxon>Phytoseioidea</taxon>
        <taxon>Phytoseiidae</taxon>
        <taxon>Typhlodrominae</taxon>
        <taxon>Galendromus</taxon>
    </lineage>
</organism>
<dbReference type="Pfam" id="PF07686">
    <property type="entry name" value="V-set"/>
    <property type="match status" value="1"/>
</dbReference>
<reference evidence="4" key="1">
    <citation type="submission" date="2025-08" db="UniProtKB">
        <authorList>
            <consortium name="RefSeq"/>
        </authorList>
    </citation>
    <scope>IDENTIFICATION</scope>
</reference>
<dbReference type="GO" id="GO:0050808">
    <property type="term" value="P:synapse organization"/>
    <property type="evidence" value="ECO:0007669"/>
    <property type="project" value="TreeGrafter"/>
</dbReference>
<feature type="domain" description="Ig-like" evidence="2">
    <location>
        <begin position="96"/>
        <end position="236"/>
    </location>
</feature>
<dbReference type="PANTHER" id="PTHR23279">
    <property type="entry name" value="DEFECTIVE PROBOSCIS EXTENSION RESPONSE DPR -RELATED"/>
    <property type="match status" value="1"/>
</dbReference>
<dbReference type="SUPFAM" id="SSF48726">
    <property type="entry name" value="Immunoglobulin"/>
    <property type="match status" value="2"/>
</dbReference>
<dbReference type="InterPro" id="IPR003599">
    <property type="entry name" value="Ig_sub"/>
</dbReference>
<dbReference type="InterPro" id="IPR007110">
    <property type="entry name" value="Ig-like_dom"/>
</dbReference>
<evidence type="ECO:0000313" key="4">
    <source>
        <dbReference type="RefSeq" id="XP_028967786.1"/>
    </source>
</evidence>
<dbReference type="GeneID" id="100898039"/>
<dbReference type="InterPro" id="IPR013106">
    <property type="entry name" value="Ig_V-set"/>
</dbReference>
<feature type="domain" description="Ig-like" evidence="2">
    <location>
        <begin position="3"/>
        <end position="93"/>
    </location>
</feature>
<dbReference type="InterPro" id="IPR003598">
    <property type="entry name" value="Ig_sub2"/>
</dbReference>
<dbReference type="KEGG" id="goe:100898039"/>
<feature type="transmembrane region" description="Helical" evidence="1">
    <location>
        <begin position="264"/>
        <end position="285"/>
    </location>
</feature>
<dbReference type="InterPro" id="IPR037448">
    <property type="entry name" value="Zig-8"/>
</dbReference>
<protein>
    <submittedName>
        <fullName evidence="4">Down syndrome cell adhesion molecule-like</fullName>
    </submittedName>
</protein>
<dbReference type="PANTHER" id="PTHR23279:SF36">
    <property type="entry name" value="DEFECTIVE PROBOSCIS EXTENSION RESPONSE 9, ISOFORM A"/>
    <property type="match status" value="1"/>
</dbReference>
<gene>
    <name evidence="4" type="primary">LOC100898039</name>
</gene>
<name>A0AAJ7WHZ7_9ACAR</name>
<dbReference type="InterPro" id="IPR036179">
    <property type="entry name" value="Ig-like_dom_sf"/>
</dbReference>
<dbReference type="SMART" id="SM00406">
    <property type="entry name" value="IGv"/>
    <property type="match status" value="1"/>
</dbReference>
<dbReference type="Proteomes" id="UP000694867">
    <property type="component" value="Unplaced"/>
</dbReference>
<evidence type="ECO:0000259" key="2">
    <source>
        <dbReference type="PROSITE" id="PS50835"/>
    </source>
</evidence>
<accession>A0AAJ7WHZ7</accession>
<dbReference type="SMART" id="SM00409">
    <property type="entry name" value="IG"/>
    <property type="match status" value="2"/>
</dbReference>
<dbReference type="PROSITE" id="PS50835">
    <property type="entry name" value="IG_LIKE"/>
    <property type="match status" value="2"/>
</dbReference>
<sequence length="288" mass="32086">MTPHFDNTTDTDVTATVGRDVFLPCSVRHLGDRTVSWIRRPRQGIFNVLAVGRSPYTADGKFQPMHLDNSESWNLQIKDIRPEDAGVYECQVSTTPKISRHITLSVIESRARILGSPVLYVNQGGVLRLVCELSGPLTAKEFIFWYRNGRVLNYDSDLRKRMEISSNSSIFKNVVDKRKNNEQQTLRKVNADGSPQSELLSYGNKLKSRLVVTAMEASDSGNYTCQPSNALPDSIQVFVIINNDLPAAMQDSVMEISATTGNNVLSHTAVAFMATALPSLLHYFFGVR</sequence>
<proteinExistence type="predicted"/>
<dbReference type="SMART" id="SM00408">
    <property type="entry name" value="IGc2"/>
    <property type="match status" value="2"/>
</dbReference>
<dbReference type="RefSeq" id="XP_028967786.1">
    <property type="nucleotide sequence ID" value="XM_029111953.1"/>
</dbReference>
<dbReference type="GO" id="GO:0032589">
    <property type="term" value="C:neuron projection membrane"/>
    <property type="evidence" value="ECO:0007669"/>
    <property type="project" value="TreeGrafter"/>
</dbReference>
<keyword evidence="1" id="KW-0472">Membrane</keyword>